<dbReference type="PANTHER" id="PTHR11145">
    <property type="entry name" value="BTB/POZ DOMAIN-CONTAINING ADAPTER FOR CUL3-MEDIATED RHOA DEGRADATION PROTEIN FAMILY MEMBER"/>
    <property type="match status" value="1"/>
</dbReference>
<dbReference type="Pfam" id="PF02214">
    <property type="entry name" value="BTB_2"/>
    <property type="match status" value="1"/>
</dbReference>
<keyword evidence="1" id="KW-0175">Coiled coil</keyword>
<dbReference type="SUPFAM" id="SSF54695">
    <property type="entry name" value="POZ domain"/>
    <property type="match status" value="1"/>
</dbReference>
<dbReference type="InterPro" id="IPR045068">
    <property type="entry name" value="BACURD1-3"/>
</dbReference>
<feature type="domain" description="BTB" evidence="2">
    <location>
        <begin position="281"/>
        <end position="381"/>
    </location>
</feature>
<keyword evidence="4" id="KW-1185">Reference proteome</keyword>
<dbReference type="AlphaFoldDB" id="A0AAN8PBQ8"/>
<sequence length="382" mass="44285">MNIPPSGIRQVFVYHQGRPHWSQNGPVFYDRRLNQQFPLGTPFPGQPVQANQWFRAPVFNGPPVCPRNIPVNFRVNITWNTPFYNNLTIQVVRPNSRGRRRNMIVGRRRPLTDNEEEQELCFICGDVLQNSNESGVHLCDGGEQREEAPSGSNDNHGNVNINAKLDTILENIKSSLKNDYQSVSESLEMYFSERINEINTIHQEVCRERDSLRELREDIVKKSAEIEQKQKELADLQQTLLKDKNKFDEDVKKEQEEMARRWQQLRDEITRMEEMHNIQKGRVKLDVGGHVYTTSMLTLTRDQDSMLAAMFSGRHPIKTEADGTVFIDRDGTHFRYILNFLRDGGLNAEALPRNKQTLRELRNEAVYFQLHGLAQQVEKLLG</sequence>
<proteinExistence type="predicted"/>
<organism evidence="3 4">
    <name type="scientific">Patella caerulea</name>
    <name type="common">Rayed Mediterranean limpet</name>
    <dbReference type="NCBI Taxonomy" id="87958"/>
    <lineage>
        <taxon>Eukaryota</taxon>
        <taxon>Metazoa</taxon>
        <taxon>Spiralia</taxon>
        <taxon>Lophotrochozoa</taxon>
        <taxon>Mollusca</taxon>
        <taxon>Gastropoda</taxon>
        <taxon>Patellogastropoda</taxon>
        <taxon>Patelloidea</taxon>
        <taxon>Patellidae</taxon>
        <taxon>Patella</taxon>
    </lineage>
</organism>
<protein>
    <recommendedName>
        <fullName evidence="2">BTB domain-containing protein</fullName>
    </recommendedName>
</protein>
<comment type="caution">
    <text evidence="3">The sequence shown here is derived from an EMBL/GenBank/DDBJ whole genome shotgun (WGS) entry which is preliminary data.</text>
</comment>
<gene>
    <name evidence="3" type="ORF">SNE40_020780</name>
</gene>
<evidence type="ECO:0000259" key="2">
    <source>
        <dbReference type="SMART" id="SM00225"/>
    </source>
</evidence>
<reference evidence="3 4" key="1">
    <citation type="submission" date="2024-01" db="EMBL/GenBank/DDBJ databases">
        <title>The genome of the rayed Mediterranean limpet Patella caerulea (Linnaeus, 1758).</title>
        <authorList>
            <person name="Anh-Thu Weber A."/>
            <person name="Halstead-Nussloch G."/>
        </authorList>
    </citation>
    <scope>NUCLEOTIDE SEQUENCE [LARGE SCALE GENOMIC DNA]</scope>
    <source>
        <strain evidence="3">AATW-2023a</strain>
        <tissue evidence="3">Whole specimen</tissue>
    </source>
</reference>
<accession>A0AAN8PBQ8</accession>
<dbReference type="InterPro" id="IPR003131">
    <property type="entry name" value="T1-type_BTB"/>
</dbReference>
<evidence type="ECO:0000256" key="1">
    <source>
        <dbReference type="SAM" id="Coils"/>
    </source>
</evidence>
<dbReference type="EMBL" id="JAZGQO010000015">
    <property type="protein sequence ID" value="KAK6169796.1"/>
    <property type="molecule type" value="Genomic_DNA"/>
</dbReference>
<dbReference type="GO" id="GO:0051260">
    <property type="term" value="P:protein homooligomerization"/>
    <property type="evidence" value="ECO:0007669"/>
    <property type="project" value="InterPro"/>
</dbReference>
<dbReference type="InterPro" id="IPR011333">
    <property type="entry name" value="SKP1/BTB/POZ_sf"/>
</dbReference>
<dbReference type="SMART" id="SM00225">
    <property type="entry name" value="BTB"/>
    <property type="match status" value="1"/>
</dbReference>
<name>A0AAN8PBQ8_PATCE</name>
<dbReference type="PANTHER" id="PTHR11145:SF8">
    <property type="entry name" value="RE57120P"/>
    <property type="match status" value="1"/>
</dbReference>
<dbReference type="Proteomes" id="UP001347796">
    <property type="component" value="Unassembled WGS sequence"/>
</dbReference>
<dbReference type="InterPro" id="IPR000210">
    <property type="entry name" value="BTB/POZ_dom"/>
</dbReference>
<evidence type="ECO:0000313" key="3">
    <source>
        <dbReference type="EMBL" id="KAK6169796.1"/>
    </source>
</evidence>
<feature type="coiled-coil region" evidence="1">
    <location>
        <begin position="212"/>
        <end position="275"/>
    </location>
</feature>
<dbReference type="Gene3D" id="3.30.710.10">
    <property type="entry name" value="Potassium Channel Kv1.1, Chain A"/>
    <property type="match status" value="1"/>
</dbReference>
<evidence type="ECO:0000313" key="4">
    <source>
        <dbReference type="Proteomes" id="UP001347796"/>
    </source>
</evidence>